<dbReference type="GO" id="GO:0004843">
    <property type="term" value="F:cysteine-type deubiquitinase activity"/>
    <property type="evidence" value="ECO:0007669"/>
    <property type="project" value="UniProtKB-EC"/>
</dbReference>
<proteinExistence type="predicted"/>
<keyword evidence="8" id="KW-0805">Transcription regulation</keyword>
<dbReference type="Pfam" id="PF02099">
    <property type="entry name" value="Josephin"/>
    <property type="match status" value="1"/>
</dbReference>
<evidence type="ECO:0000256" key="3">
    <source>
        <dbReference type="ARBA" id="ARBA00012759"/>
    </source>
</evidence>
<dbReference type="PROSITE" id="PS50330">
    <property type="entry name" value="UIM"/>
    <property type="match status" value="4"/>
</dbReference>
<dbReference type="PROSITE" id="PS50957">
    <property type="entry name" value="JOSEPHIN"/>
    <property type="match status" value="1"/>
</dbReference>
<evidence type="ECO:0000259" key="14">
    <source>
        <dbReference type="PROSITE" id="PS50957"/>
    </source>
</evidence>
<dbReference type="AlphaFoldDB" id="A0A8B9WA65"/>
<dbReference type="InterPro" id="IPR003903">
    <property type="entry name" value="UIM_dom"/>
</dbReference>
<evidence type="ECO:0000256" key="9">
    <source>
        <dbReference type="ARBA" id="ARBA00023163"/>
    </source>
</evidence>
<dbReference type="Ensembl" id="ENSBGRT00000002526.1">
    <property type="protein sequence ID" value="ENSBGRP00000002216.1"/>
    <property type="gene ID" value="ENSBGRG00000001382.1"/>
</dbReference>
<evidence type="ECO:0000256" key="2">
    <source>
        <dbReference type="ARBA" id="ARBA00004123"/>
    </source>
</evidence>
<reference evidence="15" key="3">
    <citation type="submission" date="2025-09" db="UniProtKB">
        <authorList>
            <consortium name="Ensembl"/>
        </authorList>
    </citation>
    <scope>IDENTIFICATION</scope>
</reference>
<name>A0A8B9WA65_BOSMU</name>
<dbReference type="Pfam" id="PF16619">
    <property type="entry name" value="SUIM_assoc"/>
    <property type="match status" value="2"/>
</dbReference>
<dbReference type="Pfam" id="PF02809">
    <property type="entry name" value="UIM"/>
    <property type="match status" value="4"/>
</dbReference>
<feature type="active site" description="Proton acceptor" evidence="11">
    <location>
        <position position="119"/>
    </location>
</feature>
<dbReference type="Proteomes" id="UP000694520">
    <property type="component" value="Chromosome 7"/>
</dbReference>
<evidence type="ECO:0000256" key="7">
    <source>
        <dbReference type="ARBA" id="ARBA00022807"/>
    </source>
</evidence>
<feature type="active site" evidence="11 12">
    <location>
        <position position="134"/>
    </location>
</feature>
<dbReference type="EC" id="3.4.19.12" evidence="3"/>
<evidence type="ECO:0000256" key="10">
    <source>
        <dbReference type="ARBA" id="ARBA00023242"/>
    </source>
</evidence>
<keyword evidence="9" id="KW-0804">Transcription</keyword>
<reference evidence="15" key="2">
    <citation type="submission" date="2025-08" db="UniProtKB">
        <authorList>
            <consortium name="Ensembl"/>
        </authorList>
    </citation>
    <scope>IDENTIFICATION</scope>
</reference>
<dbReference type="SMART" id="SM00726">
    <property type="entry name" value="UIM"/>
    <property type="match status" value="4"/>
</dbReference>
<evidence type="ECO:0000256" key="8">
    <source>
        <dbReference type="ARBA" id="ARBA00023015"/>
    </source>
</evidence>
<dbReference type="PANTHER" id="PTHR14159">
    <property type="entry name" value="ATAXIN-3-RELATED"/>
    <property type="match status" value="1"/>
</dbReference>
<comment type="catalytic activity">
    <reaction evidence="1">
        <text>Thiol-dependent hydrolysis of ester, thioester, amide, peptide and isopeptide bonds formed by the C-terminal Gly of ubiquitin (a 76-residue protein attached to proteins as an intracellular targeting signal).</text>
        <dbReference type="EC" id="3.4.19.12"/>
    </reaction>
</comment>
<evidence type="ECO:0000313" key="16">
    <source>
        <dbReference type="Proteomes" id="UP000694520"/>
    </source>
</evidence>
<keyword evidence="5" id="KW-0833">Ubl conjugation pathway</keyword>
<keyword evidence="4" id="KW-0645">Protease</keyword>
<dbReference type="GO" id="GO:0006508">
    <property type="term" value="P:proteolysis"/>
    <property type="evidence" value="ECO:0007669"/>
    <property type="project" value="UniProtKB-KW"/>
</dbReference>
<keyword evidence="6 12" id="KW-0378">Hydrolase</keyword>
<dbReference type="PRINTS" id="PR01233">
    <property type="entry name" value="JOSEPHIN"/>
</dbReference>
<feature type="active site" evidence="12">
    <location>
        <position position="119"/>
    </location>
</feature>
<dbReference type="Gene3D" id="3.90.70.40">
    <property type="match status" value="1"/>
</dbReference>
<evidence type="ECO:0000256" key="6">
    <source>
        <dbReference type="ARBA" id="ARBA00022801"/>
    </source>
</evidence>
<evidence type="ECO:0000313" key="15">
    <source>
        <dbReference type="Ensembl" id="ENSBGRP00000002216.1"/>
    </source>
</evidence>
<accession>A0A8B9WA65</accession>
<feature type="compositionally biased region" description="Polar residues" evidence="13">
    <location>
        <begin position="326"/>
        <end position="344"/>
    </location>
</feature>
<feature type="active site" evidence="12">
    <location>
        <position position="14"/>
    </location>
</feature>
<dbReference type="GO" id="GO:0005634">
    <property type="term" value="C:nucleus"/>
    <property type="evidence" value="ECO:0007669"/>
    <property type="project" value="UniProtKB-SubCell"/>
</dbReference>
<comment type="subcellular location">
    <subcellularLocation>
        <location evidence="2">Nucleus</location>
    </subcellularLocation>
</comment>
<sequence>MESIFHEKQEGSLCAQHCLNNLLQGEYFIPVELSSIAHQLDEEERMRMAEGGVTSEDYRTFLQQPSGNMDDSGFSSIQVISNALKVWGLELILFNSPEYQRLRINPINERSFICNYKEHWFTVRKLGKQWFNLNSLLTGYSVFVVKGDLPDCKANQLLQMIRVQQMHRPKLTGEELAQLKEQRVQKTDLERALEVNDGTGMLDEDEEELQRALALSRLETDMEDEEADLRRAIQLSMQGTSRNKCQDIPQTLGSHPTSEELQKRREAYFERVQKTDLERVLEVNDGTGMLDEDEEELQRALALSRLETDMEDEEADLRRAIQLSMQGTSRNKCQDIPQTLGSHPTSEELQKRREAYFER</sequence>
<evidence type="ECO:0000256" key="1">
    <source>
        <dbReference type="ARBA" id="ARBA00000707"/>
    </source>
</evidence>
<feature type="compositionally biased region" description="Polar residues" evidence="13">
    <location>
        <begin position="240"/>
        <end position="256"/>
    </location>
</feature>
<evidence type="ECO:0000256" key="11">
    <source>
        <dbReference type="PIRSR" id="PIRSR633865-1"/>
    </source>
</evidence>
<feature type="region of interest" description="Disordered" evidence="13">
    <location>
        <begin position="326"/>
        <end position="359"/>
    </location>
</feature>
<feature type="region of interest" description="Disordered" evidence="13">
    <location>
        <begin position="240"/>
        <end position="259"/>
    </location>
</feature>
<protein>
    <recommendedName>
        <fullName evidence="3">ubiquitinyl hydrolase 1</fullName>
        <ecNumber evidence="3">3.4.19.12</ecNumber>
    </recommendedName>
</protein>
<dbReference type="GO" id="GO:0016579">
    <property type="term" value="P:protein deubiquitination"/>
    <property type="evidence" value="ECO:0007669"/>
    <property type="project" value="InterPro"/>
</dbReference>
<evidence type="ECO:0000256" key="4">
    <source>
        <dbReference type="ARBA" id="ARBA00022670"/>
    </source>
</evidence>
<dbReference type="FunFam" id="1.10.287.10:FF:000005">
    <property type="entry name" value="ataxin-3 isoform X1"/>
    <property type="match status" value="1"/>
</dbReference>
<keyword evidence="16" id="KW-1185">Reference proteome</keyword>
<keyword evidence="7" id="KW-0788">Thiol protease</keyword>
<dbReference type="GeneTree" id="ENSGT00390000001830"/>
<dbReference type="InterPro" id="IPR006155">
    <property type="entry name" value="Josephin"/>
</dbReference>
<keyword evidence="10" id="KW-0539">Nucleus</keyword>
<reference evidence="15" key="1">
    <citation type="submission" date="2019-05" db="EMBL/GenBank/DDBJ databases">
        <authorList>
            <person name="Zhang S."/>
            <person name="Liu J."/>
        </authorList>
    </citation>
    <scope>NUCLEOTIDE SEQUENCE [LARGE SCALE GENOMIC DNA]</scope>
</reference>
<dbReference type="SMART" id="SM01246">
    <property type="entry name" value="Josephin"/>
    <property type="match status" value="1"/>
</dbReference>
<dbReference type="PANTHER" id="PTHR14159:SF0">
    <property type="entry name" value="ATAXIN-3-RELATED"/>
    <property type="match status" value="1"/>
</dbReference>
<dbReference type="Gene3D" id="1.10.287.10">
    <property type="entry name" value="S15/NS1, RNA-binding"/>
    <property type="match status" value="1"/>
</dbReference>
<feature type="domain" description="Josephin" evidence="14">
    <location>
        <begin position="1"/>
        <end position="182"/>
    </location>
</feature>
<evidence type="ECO:0000256" key="13">
    <source>
        <dbReference type="SAM" id="MobiDB-lite"/>
    </source>
</evidence>
<feature type="compositionally biased region" description="Basic and acidic residues" evidence="13">
    <location>
        <begin position="345"/>
        <end position="359"/>
    </location>
</feature>
<organism evidence="15 16">
    <name type="scientific">Bos mutus grunniens</name>
    <name type="common">Wild yak</name>
    <name type="synonym">Bos grunniens</name>
    <dbReference type="NCBI Taxonomy" id="30521"/>
    <lineage>
        <taxon>Eukaryota</taxon>
        <taxon>Metazoa</taxon>
        <taxon>Chordata</taxon>
        <taxon>Craniata</taxon>
        <taxon>Vertebrata</taxon>
        <taxon>Euteleostomi</taxon>
        <taxon>Mammalia</taxon>
        <taxon>Eutheria</taxon>
        <taxon>Laurasiatheria</taxon>
        <taxon>Artiodactyla</taxon>
        <taxon>Ruminantia</taxon>
        <taxon>Pecora</taxon>
        <taxon>Bovidae</taxon>
        <taxon>Bovinae</taxon>
        <taxon>Bos</taxon>
    </lineage>
</organism>
<evidence type="ECO:0000256" key="12">
    <source>
        <dbReference type="PROSITE-ProRule" id="PRU00331"/>
    </source>
</evidence>
<feature type="active site" description="Nucleophile" evidence="11">
    <location>
        <position position="14"/>
    </location>
</feature>
<evidence type="ECO:0000256" key="5">
    <source>
        <dbReference type="ARBA" id="ARBA00022786"/>
    </source>
</evidence>
<dbReference type="InterPro" id="IPR033865">
    <property type="entry name" value="Ataxin-3"/>
</dbReference>